<proteinExistence type="predicted"/>
<dbReference type="InterPro" id="IPR038559">
    <property type="entry name" value="XkdN-like_sf"/>
</dbReference>
<reference evidence="1 2" key="2">
    <citation type="submission" date="2020-08" db="EMBL/GenBank/DDBJ databases">
        <authorList>
            <person name="Ueki A."/>
            <person name="Tonouchi A."/>
        </authorList>
    </citation>
    <scope>NUCLEOTIDE SEQUENCE [LARGE SCALE GENOMIC DNA]</scope>
    <source>
        <strain evidence="1 2">CTTW</strain>
    </source>
</reference>
<dbReference type="EMBL" id="AP023368">
    <property type="protein sequence ID" value="BCK01409.1"/>
    <property type="molecule type" value="Genomic_DNA"/>
</dbReference>
<name>A0A7M3S9Z1_9FIRM</name>
<evidence type="ECO:0000313" key="2">
    <source>
        <dbReference type="Proteomes" id="UP000515703"/>
    </source>
</evidence>
<dbReference type="Proteomes" id="UP000515703">
    <property type="component" value="Chromosome"/>
</dbReference>
<evidence type="ECO:0000313" key="1">
    <source>
        <dbReference type="EMBL" id="BCK01409.1"/>
    </source>
</evidence>
<dbReference type="KEGG" id="acht:bsdcttw_44490"/>
<dbReference type="InterPro" id="IPR014986">
    <property type="entry name" value="XkdN-like"/>
</dbReference>
<sequence length="140" mass="16190">MNLVDKLLAADAKKFHEKRTAKFEIKRISEILGEKFEVTLQEINTKDYQTMQLEILDRKGRPDFDKQYDINCKVLLKGVIDPDLKDERLQKHFGAADPLDMVKLLFKGDDMTNAVEAIAELSGFSLNEEDEEEQDEEIKN</sequence>
<dbReference type="AlphaFoldDB" id="A0A7M3S9Z1"/>
<reference evidence="1 2" key="1">
    <citation type="submission" date="2020-08" db="EMBL/GenBank/DDBJ databases">
        <title>Draft genome sequencing of an Anaerocolumna strain isolated from anoxic soil subjected to BSD treatment.</title>
        <authorList>
            <person name="Uek A."/>
            <person name="Tonouchi A."/>
        </authorList>
    </citation>
    <scope>NUCLEOTIDE SEQUENCE [LARGE SCALE GENOMIC DNA]</scope>
    <source>
        <strain evidence="1 2">CTTW</strain>
    </source>
</reference>
<gene>
    <name evidence="1" type="ORF">bsdcttw_44490</name>
</gene>
<accession>A0A7M3S9Z1</accession>
<dbReference type="Gene3D" id="3.30.2220.30">
    <property type="match status" value="1"/>
</dbReference>
<organism evidence="1 2">
    <name type="scientific">Anaerocolumna chitinilytica</name>
    <dbReference type="NCBI Taxonomy" id="1727145"/>
    <lineage>
        <taxon>Bacteria</taxon>
        <taxon>Bacillati</taxon>
        <taxon>Bacillota</taxon>
        <taxon>Clostridia</taxon>
        <taxon>Lachnospirales</taxon>
        <taxon>Lachnospiraceae</taxon>
        <taxon>Anaerocolumna</taxon>
    </lineage>
</organism>
<keyword evidence="2" id="KW-1185">Reference proteome</keyword>
<dbReference type="Pfam" id="PF08890">
    <property type="entry name" value="Phage_TAC_5"/>
    <property type="match status" value="1"/>
</dbReference>
<dbReference type="RefSeq" id="WP_185256976.1">
    <property type="nucleotide sequence ID" value="NZ_AP023368.1"/>
</dbReference>
<evidence type="ECO:0008006" key="3">
    <source>
        <dbReference type="Google" id="ProtNLM"/>
    </source>
</evidence>
<protein>
    <recommendedName>
        <fullName evidence="3">XkdN-like protein</fullName>
    </recommendedName>
</protein>